<keyword evidence="3" id="KW-1185">Reference proteome</keyword>
<proteinExistence type="predicted"/>
<dbReference type="InterPro" id="IPR009079">
    <property type="entry name" value="4_helix_cytokine-like_core"/>
</dbReference>
<feature type="signal peptide" evidence="1">
    <location>
        <begin position="1"/>
        <end position="22"/>
    </location>
</feature>
<dbReference type="SUPFAM" id="SSF47266">
    <property type="entry name" value="4-helical cytokines"/>
    <property type="match status" value="1"/>
</dbReference>
<protein>
    <recommendedName>
        <fullName evidence="4">Leptin</fullName>
    </recommendedName>
</protein>
<dbReference type="OMA" id="RQGHCSE"/>
<organism evidence="2 3">
    <name type="scientific">Gadus morhua</name>
    <name type="common">Atlantic cod</name>
    <dbReference type="NCBI Taxonomy" id="8049"/>
    <lineage>
        <taxon>Eukaryota</taxon>
        <taxon>Metazoa</taxon>
        <taxon>Chordata</taxon>
        <taxon>Craniata</taxon>
        <taxon>Vertebrata</taxon>
        <taxon>Euteleostomi</taxon>
        <taxon>Actinopterygii</taxon>
        <taxon>Neopterygii</taxon>
        <taxon>Teleostei</taxon>
        <taxon>Neoteleostei</taxon>
        <taxon>Acanthomorphata</taxon>
        <taxon>Zeiogadaria</taxon>
        <taxon>Gadariae</taxon>
        <taxon>Gadiformes</taxon>
        <taxon>Gadoidei</taxon>
        <taxon>Gadidae</taxon>
        <taxon>Gadus</taxon>
    </lineage>
</organism>
<evidence type="ECO:0000256" key="1">
    <source>
        <dbReference type="SAM" id="SignalP"/>
    </source>
</evidence>
<dbReference type="AlphaFoldDB" id="A0A8C5ACN5"/>
<reference evidence="2" key="1">
    <citation type="submission" date="2025-08" db="UniProtKB">
        <authorList>
            <consortium name="Ensembl"/>
        </authorList>
    </citation>
    <scope>IDENTIFICATION</scope>
</reference>
<reference evidence="2" key="2">
    <citation type="submission" date="2025-09" db="UniProtKB">
        <authorList>
            <consortium name="Ensembl"/>
        </authorList>
    </citation>
    <scope>IDENTIFICATION</scope>
</reference>
<evidence type="ECO:0000313" key="2">
    <source>
        <dbReference type="Ensembl" id="ENSGMOP00000029597.1"/>
    </source>
</evidence>
<feature type="chain" id="PRO_5034829790" description="Leptin" evidence="1">
    <location>
        <begin position="23"/>
        <end position="166"/>
    </location>
</feature>
<dbReference type="Ensembl" id="ENSGMOT00000045068.1">
    <property type="protein sequence ID" value="ENSGMOP00000029597.1"/>
    <property type="gene ID" value="ENSGMOG00000025326.1"/>
</dbReference>
<dbReference type="Gene3D" id="1.20.1250.10">
    <property type="match status" value="1"/>
</dbReference>
<sequence length="166" mass="18251">MARPHLALLLLCLLGGFSSARAYPASRESVTLRANVKMNAEQLVVRLDQYLKVREAIRLSASPPLDPMDGLASLVLVLDGYESVISERLEGLAQVRQEVSSLRGYLEDWRSGHCAGPPRTKQAPQGRLARLQGYKEYPQTVGLEGVVGLKDYLVQLLKHLDLLGAC</sequence>
<accession>A0A8C5ACN5</accession>
<evidence type="ECO:0000313" key="3">
    <source>
        <dbReference type="Proteomes" id="UP000694546"/>
    </source>
</evidence>
<keyword evidence="1" id="KW-0732">Signal</keyword>
<name>A0A8C5ACN5_GADMO</name>
<dbReference type="Proteomes" id="UP000694546">
    <property type="component" value="Chromosome 9"/>
</dbReference>
<evidence type="ECO:0008006" key="4">
    <source>
        <dbReference type="Google" id="ProtNLM"/>
    </source>
</evidence>